<comment type="catalytic activity">
    <reaction evidence="5">
        <text>L-threonyl-[protein] + ATP = O-phospho-L-threonyl-[protein] + ADP + H(+)</text>
        <dbReference type="Rhea" id="RHEA:46608"/>
        <dbReference type="Rhea" id="RHEA-COMP:11060"/>
        <dbReference type="Rhea" id="RHEA-COMP:11605"/>
        <dbReference type="ChEBI" id="CHEBI:15378"/>
        <dbReference type="ChEBI" id="CHEBI:30013"/>
        <dbReference type="ChEBI" id="CHEBI:30616"/>
        <dbReference type="ChEBI" id="CHEBI:61977"/>
        <dbReference type="ChEBI" id="CHEBI:456216"/>
        <dbReference type="EC" id="2.7.11.1"/>
    </reaction>
</comment>
<dbReference type="AlphaFoldDB" id="A0AAV2CSF0"/>
<dbReference type="EMBL" id="OZ034814">
    <property type="protein sequence ID" value="CAL1358941.1"/>
    <property type="molecule type" value="Genomic_DNA"/>
</dbReference>
<evidence type="ECO:0000313" key="10">
    <source>
        <dbReference type="EMBL" id="CAL1358941.1"/>
    </source>
</evidence>
<dbReference type="Pfam" id="PF14380">
    <property type="entry name" value="WAK_assoc"/>
    <property type="match status" value="1"/>
</dbReference>
<dbReference type="InterPro" id="IPR025287">
    <property type="entry name" value="WAK_GUB"/>
</dbReference>
<evidence type="ECO:0000256" key="2">
    <source>
        <dbReference type="ARBA" id="ARBA00012513"/>
    </source>
</evidence>
<dbReference type="InterPro" id="IPR032872">
    <property type="entry name" value="WAK_assoc_C"/>
</dbReference>
<evidence type="ECO:0000256" key="6">
    <source>
        <dbReference type="ARBA" id="ARBA00048679"/>
    </source>
</evidence>
<feature type="chain" id="PRO_5043404848" description="non-specific serine/threonine protein kinase" evidence="7">
    <location>
        <begin position="19"/>
        <end position="279"/>
    </location>
</feature>
<dbReference type="GO" id="GO:0004674">
    <property type="term" value="F:protein serine/threonine kinase activity"/>
    <property type="evidence" value="ECO:0007669"/>
    <property type="project" value="UniProtKB-EC"/>
</dbReference>
<dbReference type="GO" id="GO:0030247">
    <property type="term" value="F:polysaccharide binding"/>
    <property type="evidence" value="ECO:0007669"/>
    <property type="project" value="InterPro"/>
</dbReference>
<comment type="subcellular location">
    <subcellularLocation>
        <location evidence="1">Membrane</location>
        <topology evidence="1">Single-pass membrane protein</topology>
    </subcellularLocation>
</comment>
<evidence type="ECO:0000259" key="8">
    <source>
        <dbReference type="Pfam" id="PF13947"/>
    </source>
</evidence>
<protein>
    <recommendedName>
        <fullName evidence="2">non-specific serine/threonine protein kinase</fullName>
        <ecNumber evidence="2">2.7.11.1</ecNumber>
    </recommendedName>
</protein>
<organism evidence="10 11">
    <name type="scientific">Linum trigynum</name>
    <dbReference type="NCBI Taxonomy" id="586398"/>
    <lineage>
        <taxon>Eukaryota</taxon>
        <taxon>Viridiplantae</taxon>
        <taxon>Streptophyta</taxon>
        <taxon>Embryophyta</taxon>
        <taxon>Tracheophyta</taxon>
        <taxon>Spermatophyta</taxon>
        <taxon>Magnoliopsida</taxon>
        <taxon>eudicotyledons</taxon>
        <taxon>Gunneridae</taxon>
        <taxon>Pentapetalae</taxon>
        <taxon>rosids</taxon>
        <taxon>fabids</taxon>
        <taxon>Malpighiales</taxon>
        <taxon>Linaceae</taxon>
        <taxon>Linum</taxon>
    </lineage>
</organism>
<dbReference type="PANTHER" id="PTHR33138:SF1">
    <property type="entry name" value="OS01G0113900 PROTEIN"/>
    <property type="match status" value="1"/>
</dbReference>
<accession>A0AAV2CSF0</accession>
<comment type="catalytic activity">
    <reaction evidence="6">
        <text>L-seryl-[protein] + ATP = O-phospho-L-seryl-[protein] + ADP + H(+)</text>
        <dbReference type="Rhea" id="RHEA:17989"/>
        <dbReference type="Rhea" id="RHEA-COMP:9863"/>
        <dbReference type="Rhea" id="RHEA-COMP:11604"/>
        <dbReference type="ChEBI" id="CHEBI:15378"/>
        <dbReference type="ChEBI" id="CHEBI:29999"/>
        <dbReference type="ChEBI" id="CHEBI:30616"/>
        <dbReference type="ChEBI" id="CHEBI:83421"/>
        <dbReference type="ChEBI" id="CHEBI:456216"/>
        <dbReference type="EC" id="2.7.11.1"/>
    </reaction>
</comment>
<dbReference type="GO" id="GO:0016020">
    <property type="term" value="C:membrane"/>
    <property type="evidence" value="ECO:0007669"/>
    <property type="project" value="UniProtKB-SubCell"/>
</dbReference>
<keyword evidence="4" id="KW-0325">Glycoprotein</keyword>
<evidence type="ECO:0000256" key="5">
    <source>
        <dbReference type="ARBA" id="ARBA00047899"/>
    </source>
</evidence>
<sequence length="279" mass="30535">MLCLSIFVAIITIRTTEQDDANCSRLFECGQFKIGYPFWGLSRPAYCGLPAFRLRCGIGETPMIGISGIPLKILRIDEFSRTLTLLREGYGGLLCLPTQTITLASDLFDYAPDTQFVVLFYDCPPPSVWIQLPASIGRLNCNGGSGDYFLLSEHLLGGFEDSVRIWLESCRNRVSMPANRTELGRSSPPPTSVERLAAAMNHGFGLRWTRDYDGACVNCTKSGGVCGFSERAARFFACYCAGQAYAADCLALSSASPPEKQLGETGTIFLFFSSSSRAR</sequence>
<proteinExistence type="predicted"/>
<evidence type="ECO:0000256" key="1">
    <source>
        <dbReference type="ARBA" id="ARBA00004167"/>
    </source>
</evidence>
<name>A0AAV2CSF0_9ROSI</name>
<keyword evidence="11" id="KW-1185">Reference proteome</keyword>
<evidence type="ECO:0000259" key="9">
    <source>
        <dbReference type="Pfam" id="PF14380"/>
    </source>
</evidence>
<dbReference type="Pfam" id="PF13947">
    <property type="entry name" value="GUB_WAK_bind"/>
    <property type="match status" value="1"/>
</dbReference>
<dbReference type="PANTHER" id="PTHR33138">
    <property type="entry name" value="OS01G0690200 PROTEIN"/>
    <property type="match status" value="1"/>
</dbReference>
<feature type="signal peptide" evidence="7">
    <location>
        <begin position="1"/>
        <end position="18"/>
    </location>
</feature>
<keyword evidence="3 7" id="KW-0732">Signal</keyword>
<feature type="domain" description="Wall-associated receptor kinase C-terminal" evidence="9">
    <location>
        <begin position="144"/>
        <end position="242"/>
    </location>
</feature>
<dbReference type="EC" id="2.7.11.1" evidence="2"/>
<feature type="domain" description="Wall-associated receptor kinase galacturonan-binding" evidence="8">
    <location>
        <begin position="23"/>
        <end position="86"/>
    </location>
</feature>
<evidence type="ECO:0000256" key="4">
    <source>
        <dbReference type="ARBA" id="ARBA00023180"/>
    </source>
</evidence>
<evidence type="ECO:0000256" key="3">
    <source>
        <dbReference type="ARBA" id="ARBA00022729"/>
    </source>
</evidence>
<reference evidence="10 11" key="1">
    <citation type="submission" date="2024-04" db="EMBL/GenBank/DDBJ databases">
        <authorList>
            <person name="Fracassetti M."/>
        </authorList>
    </citation>
    <scope>NUCLEOTIDE SEQUENCE [LARGE SCALE GENOMIC DNA]</scope>
</reference>
<dbReference type="Proteomes" id="UP001497516">
    <property type="component" value="Chromosome 10"/>
</dbReference>
<gene>
    <name evidence="10" type="ORF">LTRI10_LOCUS6462</name>
</gene>
<evidence type="ECO:0000256" key="7">
    <source>
        <dbReference type="SAM" id="SignalP"/>
    </source>
</evidence>
<evidence type="ECO:0000313" key="11">
    <source>
        <dbReference type="Proteomes" id="UP001497516"/>
    </source>
</evidence>